<proteinExistence type="predicted"/>
<accession>A0A699T4B6</accession>
<reference evidence="2" key="1">
    <citation type="journal article" date="2019" name="Sci. Rep.">
        <title>Draft genome of Tanacetum cinerariifolium, the natural source of mosquito coil.</title>
        <authorList>
            <person name="Yamashiro T."/>
            <person name="Shiraishi A."/>
            <person name="Satake H."/>
            <person name="Nakayama K."/>
        </authorList>
    </citation>
    <scope>NUCLEOTIDE SEQUENCE</scope>
</reference>
<dbReference type="AlphaFoldDB" id="A0A699T4B6"/>
<protein>
    <submittedName>
        <fullName evidence="2">Uncharacterized protein</fullName>
    </submittedName>
</protein>
<comment type="caution">
    <text evidence="2">The sequence shown here is derived from an EMBL/GenBank/DDBJ whole genome shotgun (WGS) entry which is preliminary data.</text>
</comment>
<gene>
    <name evidence="2" type="ORF">Tci_876217</name>
</gene>
<dbReference type="EMBL" id="BKCJ011210427">
    <property type="protein sequence ID" value="GFD04248.1"/>
    <property type="molecule type" value="Genomic_DNA"/>
</dbReference>
<feature type="region of interest" description="Disordered" evidence="1">
    <location>
        <begin position="1"/>
        <end position="23"/>
    </location>
</feature>
<evidence type="ECO:0000313" key="2">
    <source>
        <dbReference type="EMBL" id="GFD04248.1"/>
    </source>
</evidence>
<name>A0A699T4B6_TANCI</name>
<feature type="non-terminal residue" evidence="2">
    <location>
        <position position="1"/>
    </location>
</feature>
<evidence type="ECO:0000256" key="1">
    <source>
        <dbReference type="SAM" id="MobiDB-lite"/>
    </source>
</evidence>
<sequence>GGDMLSKTGLLGDGERPLAGGGEREQTFLDYASFLQVK</sequence>
<organism evidence="2">
    <name type="scientific">Tanacetum cinerariifolium</name>
    <name type="common">Dalmatian daisy</name>
    <name type="synonym">Chrysanthemum cinerariifolium</name>
    <dbReference type="NCBI Taxonomy" id="118510"/>
    <lineage>
        <taxon>Eukaryota</taxon>
        <taxon>Viridiplantae</taxon>
        <taxon>Streptophyta</taxon>
        <taxon>Embryophyta</taxon>
        <taxon>Tracheophyta</taxon>
        <taxon>Spermatophyta</taxon>
        <taxon>Magnoliopsida</taxon>
        <taxon>eudicotyledons</taxon>
        <taxon>Gunneridae</taxon>
        <taxon>Pentapetalae</taxon>
        <taxon>asterids</taxon>
        <taxon>campanulids</taxon>
        <taxon>Asterales</taxon>
        <taxon>Asteraceae</taxon>
        <taxon>Asteroideae</taxon>
        <taxon>Anthemideae</taxon>
        <taxon>Anthemidinae</taxon>
        <taxon>Tanacetum</taxon>
    </lineage>
</organism>